<evidence type="ECO:0000313" key="6">
    <source>
        <dbReference type="Proteomes" id="UP000316343"/>
    </source>
</evidence>
<gene>
    <name evidence="5" type="ORF">FGU71_03905</name>
</gene>
<evidence type="ECO:0000256" key="1">
    <source>
        <dbReference type="ARBA" id="ARBA00010577"/>
    </source>
</evidence>
<evidence type="ECO:0000313" key="5">
    <source>
        <dbReference type="EMBL" id="TRD11080.1"/>
    </source>
</evidence>
<accession>A0A547PAB9</accession>
<keyword evidence="6" id="KW-1185">Reference proteome</keyword>
<evidence type="ECO:0000256" key="3">
    <source>
        <dbReference type="ARBA" id="ARBA00022795"/>
    </source>
</evidence>
<dbReference type="InterPro" id="IPR005648">
    <property type="entry name" value="FlgD"/>
</dbReference>
<name>A0A547PAB9_9SPHN</name>
<keyword evidence="5" id="KW-0966">Cell projection</keyword>
<keyword evidence="3" id="KW-1005">Bacterial flagellum biogenesis</keyword>
<dbReference type="Pfam" id="PF03963">
    <property type="entry name" value="FlgD"/>
    <property type="match status" value="1"/>
</dbReference>
<dbReference type="Proteomes" id="UP000316343">
    <property type="component" value="Unassembled WGS sequence"/>
</dbReference>
<dbReference type="RefSeq" id="WP_142787344.1">
    <property type="nucleotide sequence ID" value="NZ_VHJK01000001.1"/>
</dbReference>
<dbReference type="EMBL" id="VHJK01000001">
    <property type="protein sequence ID" value="TRD11080.1"/>
    <property type="molecule type" value="Genomic_DNA"/>
</dbReference>
<evidence type="ECO:0000256" key="2">
    <source>
        <dbReference type="ARBA" id="ARBA00016013"/>
    </source>
</evidence>
<keyword evidence="5" id="KW-0969">Cilium</keyword>
<comment type="caution">
    <text evidence="5">The sequence shown here is derived from an EMBL/GenBank/DDBJ whole genome shotgun (WGS) entry which is preliminary data.</text>
</comment>
<proteinExistence type="inferred from homology"/>
<comment type="similarity">
    <text evidence="1">Belongs to the FlgD family.</text>
</comment>
<sequence>MNISAQTSGVTPPVADLQSTLDRINTPSAPSSSNGLGALGQADFLRLLTTQLSLQDPLEPANNEQMLAQMAQFSSLAASTESSETLSEISAKLDNLIAAQEAAADASRAAIEAAANAARAAAQQSAPTAADLQSI</sequence>
<reference evidence="5 6" key="1">
    <citation type="submission" date="2019-06" db="EMBL/GenBank/DDBJ databases">
        <title>Erythrobacter insulae sp. nov., isolated from a tidal flat.</title>
        <authorList>
            <person name="Yoon J.-H."/>
        </authorList>
    </citation>
    <scope>NUCLEOTIDE SEQUENCE [LARGE SCALE GENOMIC DNA]</scope>
    <source>
        <strain evidence="5 6">JBTF-M21</strain>
    </source>
</reference>
<comment type="function">
    <text evidence="4">Required for flagellar hook formation. May act as a scaffolding protein.</text>
</comment>
<evidence type="ECO:0000256" key="4">
    <source>
        <dbReference type="ARBA" id="ARBA00024746"/>
    </source>
</evidence>
<keyword evidence="5" id="KW-0282">Flagellum</keyword>
<dbReference type="OrthoDB" id="9785233at2"/>
<dbReference type="GO" id="GO:0044781">
    <property type="term" value="P:bacterial-type flagellum organization"/>
    <property type="evidence" value="ECO:0007669"/>
    <property type="project" value="UniProtKB-KW"/>
</dbReference>
<dbReference type="AlphaFoldDB" id="A0A547PAB9"/>
<protein>
    <recommendedName>
        <fullName evidence="2">Basal-body rod modification protein FlgD</fullName>
    </recommendedName>
</protein>
<organism evidence="5 6">
    <name type="scientific">Erythrobacter insulae</name>
    <dbReference type="NCBI Taxonomy" id="2584124"/>
    <lineage>
        <taxon>Bacteria</taxon>
        <taxon>Pseudomonadati</taxon>
        <taxon>Pseudomonadota</taxon>
        <taxon>Alphaproteobacteria</taxon>
        <taxon>Sphingomonadales</taxon>
        <taxon>Erythrobacteraceae</taxon>
        <taxon>Erythrobacter/Porphyrobacter group</taxon>
        <taxon>Erythrobacter</taxon>
    </lineage>
</organism>